<name>A0A8C4QTJ5_EPTBU</name>
<evidence type="ECO:0000256" key="8">
    <source>
        <dbReference type="ARBA" id="ARBA00034126"/>
    </source>
</evidence>
<dbReference type="InterPro" id="IPR013087">
    <property type="entry name" value="Znf_C2H2_type"/>
</dbReference>
<dbReference type="GeneTree" id="ENSGT00390000018047"/>
<dbReference type="PROSITE" id="PS00028">
    <property type="entry name" value="ZINC_FINGER_C2H2_1"/>
    <property type="match status" value="1"/>
</dbReference>
<feature type="region of interest" description="Disordered" evidence="10">
    <location>
        <begin position="166"/>
        <end position="213"/>
    </location>
</feature>
<feature type="domain" description="C2H2-type" evidence="11">
    <location>
        <begin position="65"/>
        <end position="94"/>
    </location>
</feature>
<dbReference type="InterPro" id="IPR022755">
    <property type="entry name" value="Znf_C2H2_jaz"/>
</dbReference>
<dbReference type="SUPFAM" id="SSF57667">
    <property type="entry name" value="beta-beta-alpha zinc fingers"/>
    <property type="match status" value="3"/>
</dbReference>
<keyword evidence="13" id="KW-1185">Reference proteome</keyword>
<evidence type="ECO:0000256" key="5">
    <source>
        <dbReference type="ARBA" id="ARBA00022737"/>
    </source>
</evidence>
<dbReference type="AlphaFoldDB" id="A0A8C4QTJ5"/>
<dbReference type="InterPro" id="IPR040025">
    <property type="entry name" value="Znf622/Rei1/Reh1"/>
</dbReference>
<sequence>MSALTCITCRVVFSSAELQRMHYKSDWHRYNLKRKVADMQPVTAEVFQEKVLAQRAATTGPGPVQSCALCGKTFASTNTFNNHLRSQKHRQAEAAFRKVNKKNIGNGQDVVLVANDVNVGIQQAVAESAQKPPGGPVEGETRTKKRRQKPPRLVWLEKQAAKLHLMEHKGDKASGTDEEDEDEWEDVEDVNEDDEEEDHEEEDETAAELSGSEDVLSNTTCLFCPHLSASLAENMAHMSCDHSFFIPDVEYLVNLPGLMSYLGEKVEVGNVCLWCNENGRSFYTLEAVKGHMRDKGHCKVFADGDALLEFSDFYDFRPSYPDYKGGVAGDSDDDEEEEAEDIILKYDEDTMELQLPSGARIGHRSLMIYFKQRFGKPQTIAVRKNTHLLGRVMRQYHALGRRGDEGVETAFKRRRDMRYLQRSKAKWFLKMGLRGNSLQHHFRPQVIF</sequence>
<dbReference type="Gene3D" id="3.30.160.60">
    <property type="entry name" value="Classic Zinc Finger"/>
    <property type="match status" value="1"/>
</dbReference>
<evidence type="ECO:0000256" key="7">
    <source>
        <dbReference type="ARBA" id="ARBA00022833"/>
    </source>
</evidence>
<dbReference type="InterPro" id="IPR003604">
    <property type="entry name" value="Matrin/U1-like-C_Znf_C2H2"/>
</dbReference>
<protein>
    <submittedName>
        <fullName evidence="12">Zinc finger protein 622</fullName>
    </submittedName>
</protein>
<reference evidence="12" key="2">
    <citation type="submission" date="2025-09" db="UniProtKB">
        <authorList>
            <consortium name="Ensembl"/>
        </authorList>
    </citation>
    <scope>IDENTIFICATION</scope>
</reference>
<evidence type="ECO:0000256" key="4">
    <source>
        <dbReference type="ARBA" id="ARBA00022723"/>
    </source>
</evidence>
<dbReference type="GO" id="GO:0008270">
    <property type="term" value="F:zinc ion binding"/>
    <property type="evidence" value="ECO:0007669"/>
    <property type="project" value="UniProtKB-KW"/>
</dbReference>
<dbReference type="Proteomes" id="UP000694388">
    <property type="component" value="Unplaced"/>
</dbReference>
<feature type="compositionally biased region" description="Acidic residues" evidence="10">
    <location>
        <begin position="176"/>
        <end position="206"/>
    </location>
</feature>
<dbReference type="SMART" id="SM00355">
    <property type="entry name" value="ZnF_C2H2"/>
    <property type="match status" value="4"/>
</dbReference>
<evidence type="ECO:0000313" key="13">
    <source>
        <dbReference type="Proteomes" id="UP000694388"/>
    </source>
</evidence>
<dbReference type="Pfam" id="PF12171">
    <property type="entry name" value="zf-C2H2_jaz"/>
    <property type="match status" value="1"/>
</dbReference>
<keyword evidence="2" id="KW-0963">Cytoplasm</keyword>
<dbReference type="PROSITE" id="PS50157">
    <property type="entry name" value="ZINC_FINGER_C2H2_2"/>
    <property type="match status" value="1"/>
</dbReference>
<accession>A0A8C4QTJ5</accession>
<keyword evidence="7" id="KW-0862">Zinc</keyword>
<evidence type="ECO:0000256" key="9">
    <source>
        <dbReference type="PROSITE-ProRule" id="PRU00042"/>
    </source>
</evidence>
<reference evidence="12" key="1">
    <citation type="submission" date="2025-08" db="UniProtKB">
        <authorList>
            <consortium name="Ensembl"/>
        </authorList>
    </citation>
    <scope>IDENTIFICATION</scope>
</reference>
<comment type="similarity">
    <text evidence="8">Belongs to the REI1 family.</text>
</comment>
<dbReference type="SMART" id="SM00451">
    <property type="entry name" value="ZnF_U1"/>
    <property type="match status" value="2"/>
</dbReference>
<evidence type="ECO:0000256" key="6">
    <source>
        <dbReference type="ARBA" id="ARBA00022771"/>
    </source>
</evidence>
<evidence type="ECO:0000256" key="10">
    <source>
        <dbReference type="SAM" id="MobiDB-lite"/>
    </source>
</evidence>
<dbReference type="GO" id="GO:0042273">
    <property type="term" value="P:ribosomal large subunit biogenesis"/>
    <property type="evidence" value="ECO:0007669"/>
    <property type="project" value="TreeGrafter"/>
</dbReference>
<dbReference type="PANTHER" id="PTHR13182:SF8">
    <property type="entry name" value="CYTOPLASMIC 60S SUBUNIT BIOGENESIS FACTOR ZNF622"/>
    <property type="match status" value="1"/>
</dbReference>
<proteinExistence type="inferred from homology"/>
<dbReference type="Ensembl" id="ENSEBUT00000020908.1">
    <property type="protein sequence ID" value="ENSEBUP00000020332.1"/>
    <property type="gene ID" value="ENSEBUG00000012613.1"/>
</dbReference>
<evidence type="ECO:0000259" key="11">
    <source>
        <dbReference type="PROSITE" id="PS50157"/>
    </source>
</evidence>
<dbReference type="GO" id="GO:0005737">
    <property type="term" value="C:cytoplasm"/>
    <property type="evidence" value="ECO:0007669"/>
    <property type="project" value="UniProtKB-SubCell"/>
</dbReference>
<keyword evidence="3" id="KW-0690">Ribosome biogenesis</keyword>
<feature type="compositionally biased region" description="Basic and acidic residues" evidence="10">
    <location>
        <begin position="166"/>
        <end position="175"/>
    </location>
</feature>
<dbReference type="Pfam" id="PF12756">
    <property type="entry name" value="zf-C2H2_2"/>
    <property type="match status" value="1"/>
</dbReference>
<evidence type="ECO:0000256" key="3">
    <source>
        <dbReference type="ARBA" id="ARBA00022517"/>
    </source>
</evidence>
<dbReference type="GO" id="GO:0030687">
    <property type="term" value="C:preribosome, large subunit precursor"/>
    <property type="evidence" value="ECO:0007669"/>
    <property type="project" value="TreeGrafter"/>
</dbReference>
<evidence type="ECO:0000256" key="2">
    <source>
        <dbReference type="ARBA" id="ARBA00022490"/>
    </source>
</evidence>
<keyword evidence="5" id="KW-0677">Repeat</keyword>
<evidence type="ECO:0000256" key="1">
    <source>
        <dbReference type="ARBA" id="ARBA00004496"/>
    </source>
</evidence>
<dbReference type="OMA" id="WTQTQQQ"/>
<dbReference type="PANTHER" id="PTHR13182">
    <property type="entry name" value="ZINC FINGER PROTEIN 622"/>
    <property type="match status" value="1"/>
</dbReference>
<dbReference type="InterPro" id="IPR036236">
    <property type="entry name" value="Znf_C2H2_sf"/>
</dbReference>
<keyword evidence="4" id="KW-0479">Metal-binding</keyword>
<organism evidence="12 13">
    <name type="scientific">Eptatretus burgeri</name>
    <name type="common">Inshore hagfish</name>
    <dbReference type="NCBI Taxonomy" id="7764"/>
    <lineage>
        <taxon>Eukaryota</taxon>
        <taxon>Metazoa</taxon>
        <taxon>Chordata</taxon>
        <taxon>Craniata</taxon>
        <taxon>Vertebrata</taxon>
        <taxon>Cyclostomata</taxon>
        <taxon>Myxini</taxon>
        <taxon>Myxiniformes</taxon>
        <taxon>Myxinidae</taxon>
        <taxon>Eptatretinae</taxon>
        <taxon>Eptatretus</taxon>
    </lineage>
</organism>
<dbReference type="GO" id="GO:0003676">
    <property type="term" value="F:nucleic acid binding"/>
    <property type="evidence" value="ECO:0007669"/>
    <property type="project" value="InterPro"/>
</dbReference>
<comment type="subcellular location">
    <subcellularLocation>
        <location evidence="1">Cytoplasm</location>
    </subcellularLocation>
</comment>
<dbReference type="InterPro" id="IPR041661">
    <property type="entry name" value="ZN622/Rei1/Reh1_Znf-C2H2"/>
</dbReference>
<evidence type="ECO:0000313" key="12">
    <source>
        <dbReference type="Ensembl" id="ENSEBUP00000020332.1"/>
    </source>
</evidence>
<feature type="region of interest" description="Disordered" evidence="10">
    <location>
        <begin position="125"/>
        <end position="153"/>
    </location>
</feature>
<keyword evidence="6 9" id="KW-0863">Zinc-finger</keyword>